<evidence type="ECO:0000256" key="1">
    <source>
        <dbReference type="SAM" id="MobiDB-lite"/>
    </source>
</evidence>
<accession>A0A6M3KZ65</accession>
<proteinExistence type="predicted"/>
<organism evidence="2">
    <name type="scientific">viral metagenome</name>
    <dbReference type="NCBI Taxonomy" id="1070528"/>
    <lineage>
        <taxon>unclassified sequences</taxon>
        <taxon>metagenomes</taxon>
        <taxon>organismal metagenomes</taxon>
    </lineage>
</organism>
<dbReference type="EMBL" id="MT142664">
    <property type="protein sequence ID" value="QJA86861.1"/>
    <property type="molecule type" value="Genomic_DNA"/>
</dbReference>
<protein>
    <submittedName>
        <fullName evidence="2">Uncharacterized protein</fullName>
    </submittedName>
</protein>
<dbReference type="AlphaFoldDB" id="A0A6M3KZ65"/>
<gene>
    <name evidence="2" type="ORF">MM415B03105_0005</name>
</gene>
<feature type="region of interest" description="Disordered" evidence="1">
    <location>
        <begin position="222"/>
        <end position="244"/>
    </location>
</feature>
<evidence type="ECO:0000313" key="2">
    <source>
        <dbReference type="EMBL" id="QJA86861.1"/>
    </source>
</evidence>
<sequence length="427" mass="46991">MKDKEFPGGKMPMGRGVVEKVAETPIATGATKPMTGELDEFTSQHLKSWLSEHVVLEDQVGTELGIRRLLSEHPTLLDDHSWPELQALAERGDFLKKAVQESEDYVSMNRRLWAEREAAQANKTTDPPQVVKPKEYFISVQTPEGEKFISIPSKPVKVQSAEVGDDLFIHRPWTREGKPDTTGWVISEGSTGKAFTNTAATQADAIERAKTTMQKYRDRFNQSRKQWQERAPLSPRYGTTEGPGAAAEYPDLARVAKPVVLPQELQGLAEKASGMSKDEFLGTYNQGLAEQNLTRRETAQKIDAFMKRNLKVTPEQFYDTYVAKPAGEVSPLAPAVSTAAKGAPLPEAGAFNVIPYTKDLSITNLEALPKGVGARYLVAIEGENGALVAKQWTRAPKSFKPGEMLVDMDAGKLPPTDHLKVGDKGVY</sequence>
<reference evidence="2" key="1">
    <citation type="submission" date="2020-03" db="EMBL/GenBank/DDBJ databases">
        <title>The deep terrestrial virosphere.</title>
        <authorList>
            <person name="Holmfeldt K."/>
            <person name="Nilsson E."/>
            <person name="Simone D."/>
            <person name="Lopez-Fernandez M."/>
            <person name="Wu X."/>
            <person name="de Brujin I."/>
            <person name="Lundin D."/>
            <person name="Andersson A."/>
            <person name="Bertilsson S."/>
            <person name="Dopson M."/>
        </authorList>
    </citation>
    <scope>NUCLEOTIDE SEQUENCE</scope>
    <source>
        <strain evidence="2">MM415B03105</strain>
    </source>
</reference>
<name>A0A6M3KZ65_9ZZZZ</name>